<dbReference type="EMBL" id="CP031306">
    <property type="protein sequence ID" value="QCC56711.1"/>
    <property type="molecule type" value="Genomic_DNA"/>
</dbReference>
<dbReference type="RefSeq" id="WP_136350997.1">
    <property type="nucleotide sequence ID" value="NZ_CP031306.1"/>
</dbReference>
<proteinExistence type="predicted"/>
<gene>
    <name evidence="1" type="ORF">DV706_18480</name>
</gene>
<dbReference type="InterPro" id="IPR024047">
    <property type="entry name" value="MM3350-like_sf"/>
</dbReference>
<evidence type="ECO:0000313" key="2">
    <source>
        <dbReference type="Proteomes" id="UP000296822"/>
    </source>
</evidence>
<protein>
    <submittedName>
        <fullName evidence="1">Uncharacterized protein</fullName>
    </submittedName>
</protein>
<reference evidence="1 2" key="1">
    <citation type="journal article" date="2019" name="Nat. Commun.">
        <title>A new type of DNA phosphorothioation-based antiviral system in archaea.</title>
        <authorList>
            <person name="Xiong L."/>
            <person name="Liu S."/>
            <person name="Chen S."/>
            <person name="Xiao Y."/>
            <person name="Zhu B."/>
            <person name="Gao Y."/>
            <person name="Zhang Y."/>
            <person name="Chen B."/>
            <person name="Luo J."/>
            <person name="Deng Z."/>
            <person name="Chen X."/>
            <person name="Wang L."/>
            <person name="Chen S."/>
        </authorList>
    </citation>
    <scope>NUCLEOTIDE SEQUENCE [LARGE SCALE GENOMIC DNA]</scope>
    <source>
        <strain evidence="1 2">JCM 10635</strain>
        <plasmid evidence="1 2">unnamed1</plasmid>
    </source>
</reference>
<name>A0A4D6HT30_9EURY</name>
<organism evidence="1 2">
    <name type="scientific">Natronorubrum bangense</name>
    <dbReference type="NCBI Taxonomy" id="61858"/>
    <lineage>
        <taxon>Archaea</taxon>
        <taxon>Methanobacteriati</taxon>
        <taxon>Methanobacteriota</taxon>
        <taxon>Stenosarchaea group</taxon>
        <taxon>Halobacteria</taxon>
        <taxon>Halobacteriales</taxon>
        <taxon>Natrialbaceae</taxon>
        <taxon>Natronorubrum</taxon>
    </lineage>
</organism>
<dbReference type="SUPFAM" id="SSF159941">
    <property type="entry name" value="MM3350-like"/>
    <property type="match status" value="1"/>
</dbReference>
<dbReference type="KEGG" id="nbg:DV706_18480"/>
<sequence>MGSTTGRDLTDRFVIEVSRVGTVDHIVDLDAESSASSPYSPHDLPGVKLCNRSTRSPASEYLSLEDYTDWQGINKVEFDSEAPDEICSYCWRAVRETLEKEKHTSESISRRIGKVGYRLRWKQKGRARKEWYDIIVQPTTTMAELDRLVCRFTTLDDLHLRMYGLEEEYLDSSLNIIPDDQVAALGDPSYRKAGNVTVGDVAEQAMLWEGDRLSLVYDFGTPSQYYCIVKEVCDLEEIDTLFTETELIARTETAAIVDEKRP</sequence>
<geneLocation type="plasmid" evidence="1">
    <name>unnamed1</name>
</geneLocation>
<dbReference type="AlphaFoldDB" id="A0A4D6HT30"/>
<accession>A0A4D6HT30</accession>
<evidence type="ECO:0000313" key="1">
    <source>
        <dbReference type="EMBL" id="QCC56711.1"/>
    </source>
</evidence>
<dbReference type="GeneID" id="39853264"/>
<keyword evidence="1" id="KW-0614">Plasmid</keyword>
<dbReference type="Proteomes" id="UP000296822">
    <property type="component" value="Plasmid unnamed1"/>
</dbReference>